<dbReference type="OrthoDB" id="42959at2157"/>
<dbReference type="InterPro" id="IPR013422">
    <property type="entry name" value="CRISPR-assoc_prot_Cas5_N"/>
</dbReference>
<evidence type="ECO:0000313" key="2">
    <source>
        <dbReference type="EMBL" id="AWR95403.1"/>
    </source>
</evidence>
<dbReference type="GeneID" id="36833120"/>
<dbReference type="AlphaFoldDB" id="A0A2U9IH82"/>
<gene>
    <name evidence="2" type="ORF">DFR85_13150</name>
</gene>
<organism evidence="2 3">
    <name type="scientific">Acidianus brierleyi</name>
    <dbReference type="NCBI Taxonomy" id="41673"/>
    <lineage>
        <taxon>Archaea</taxon>
        <taxon>Thermoproteota</taxon>
        <taxon>Thermoprotei</taxon>
        <taxon>Sulfolobales</taxon>
        <taxon>Sulfolobaceae</taxon>
        <taxon>Acidianus</taxon>
    </lineage>
</organism>
<evidence type="ECO:0000313" key="3">
    <source>
        <dbReference type="Proteomes" id="UP000248044"/>
    </source>
</evidence>
<dbReference type="Pfam" id="PF09704">
    <property type="entry name" value="Cas_Cas5d"/>
    <property type="match status" value="1"/>
</dbReference>
<name>A0A2U9IH82_9CREN</name>
<dbReference type="NCBIfam" id="TIGR02593">
    <property type="entry name" value="CRISPR_cas5"/>
    <property type="match status" value="1"/>
</dbReference>
<keyword evidence="3" id="KW-1185">Reference proteome</keyword>
<reference evidence="2 3" key="1">
    <citation type="submission" date="2018-05" db="EMBL/GenBank/DDBJ databases">
        <title>Complete Genome Sequences of Extremely Thermoacidophilic, Metal-Mobilizing Type-Strain Members of the Archaeal Family Sulfolobaceae: Acidianus brierleyi DSM-1651T, Acidianus sulfidivorans DSM-18786T, Metallosphaera hakonensis DSM-7519T, and Metallosphaera prunae DSM-10039T.</title>
        <authorList>
            <person name="Counts J.A."/>
            <person name="Kelly R.M."/>
        </authorList>
    </citation>
    <scope>NUCLEOTIDE SEQUENCE [LARGE SCALE GENOMIC DNA]</scope>
    <source>
        <strain evidence="2 3">DSM 1651</strain>
    </source>
</reference>
<accession>A0A2U9IH82</accession>
<dbReference type="EMBL" id="CP029289">
    <property type="protein sequence ID" value="AWR95403.1"/>
    <property type="molecule type" value="Genomic_DNA"/>
</dbReference>
<proteinExistence type="predicted"/>
<protein>
    <recommendedName>
        <fullName evidence="4">Type I-B CRISPR-associated protein Cas5</fullName>
    </recommendedName>
</protein>
<dbReference type="Gene3D" id="3.30.70.2660">
    <property type="match status" value="1"/>
</dbReference>
<dbReference type="InterPro" id="IPR021124">
    <property type="entry name" value="CRISPR-assoc_prot_Cas5"/>
</dbReference>
<sequence>MEKILSIQIFSKLAHFRKVFSNSTSLSYYFPPRTTIMGIVAAAMGKDKDSYYDELDKFNYAVEALTPLKKLVFGESYLDTDSVNVQRFRGVSNRVPTTKEFISPSRGNFLGYDIYITYNKNIEEAFKRPKYPLTLGTAEMLAWIEKIEMLECQEENDFSDNEVYGVFPSSFSIETGSVITLEYSVPRRYENERMSGKLYDYFFSTNTSPVKVKTGKGNGIKCNEGKKNILFL</sequence>
<evidence type="ECO:0008006" key="4">
    <source>
        <dbReference type="Google" id="ProtNLM"/>
    </source>
</evidence>
<dbReference type="GO" id="GO:0043571">
    <property type="term" value="P:maintenance of CRISPR repeat elements"/>
    <property type="evidence" value="ECO:0007669"/>
    <property type="project" value="InterPro"/>
</dbReference>
<dbReference type="GO" id="GO:0051607">
    <property type="term" value="P:defense response to virus"/>
    <property type="evidence" value="ECO:0007669"/>
    <property type="project" value="UniProtKB-KW"/>
</dbReference>
<evidence type="ECO:0000256" key="1">
    <source>
        <dbReference type="ARBA" id="ARBA00023118"/>
    </source>
</evidence>
<keyword evidence="1" id="KW-0051">Antiviral defense</keyword>
<dbReference type="Proteomes" id="UP000248044">
    <property type="component" value="Chromosome"/>
</dbReference>
<dbReference type="KEGG" id="abri:DFR85_13150"/>
<dbReference type="RefSeq" id="WP_110271281.1">
    <property type="nucleotide sequence ID" value="NZ_CP029289.2"/>
</dbReference>